<evidence type="ECO:0000313" key="6">
    <source>
        <dbReference type="Proteomes" id="UP000562395"/>
    </source>
</evidence>
<evidence type="ECO:0000256" key="2">
    <source>
        <dbReference type="ARBA" id="ARBA00023180"/>
    </source>
</evidence>
<dbReference type="GO" id="GO:0046872">
    <property type="term" value="F:metal ion binding"/>
    <property type="evidence" value="ECO:0007669"/>
    <property type="project" value="UniProtKB-KW"/>
</dbReference>
<gene>
    <name evidence="5" type="ORF">GGQ88_003853</name>
</gene>
<organism evidence="5 6">
    <name type="scientific">Novosphingobium hassiacum</name>
    <dbReference type="NCBI Taxonomy" id="173676"/>
    <lineage>
        <taxon>Bacteria</taxon>
        <taxon>Pseudomonadati</taxon>
        <taxon>Pseudomonadota</taxon>
        <taxon>Alphaproteobacteria</taxon>
        <taxon>Sphingomonadales</taxon>
        <taxon>Sphingomonadaceae</taxon>
        <taxon>Novosphingobium</taxon>
    </lineage>
</organism>
<dbReference type="GO" id="GO:0016829">
    <property type="term" value="F:lyase activity"/>
    <property type="evidence" value="ECO:0007669"/>
    <property type="project" value="UniProtKB-KW"/>
</dbReference>
<feature type="signal peptide" evidence="4">
    <location>
        <begin position="1"/>
        <end position="16"/>
    </location>
</feature>
<evidence type="ECO:0000256" key="1">
    <source>
        <dbReference type="ARBA" id="ARBA00022723"/>
    </source>
</evidence>
<accession>A0A7W6A1X4</accession>
<protein>
    <submittedName>
        <fullName evidence="5">Pectate lyase</fullName>
    </submittedName>
</protein>
<proteinExistence type="predicted"/>
<dbReference type="Proteomes" id="UP000562395">
    <property type="component" value="Unassembled WGS sequence"/>
</dbReference>
<feature type="compositionally biased region" description="Low complexity" evidence="3">
    <location>
        <begin position="23"/>
        <end position="33"/>
    </location>
</feature>
<dbReference type="PANTHER" id="PTHR42970">
    <property type="entry name" value="PECTATE LYASE C-RELATED"/>
    <property type="match status" value="1"/>
</dbReference>
<keyword evidence="5" id="KW-0456">Lyase</keyword>
<dbReference type="InterPro" id="IPR011050">
    <property type="entry name" value="Pectin_lyase_fold/virulence"/>
</dbReference>
<dbReference type="InterPro" id="IPR012334">
    <property type="entry name" value="Pectin_lyas_fold"/>
</dbReference>
<dbReference type="Gene3D" id="2.160.20.10">
    <property type="entry name" value="Single-stranded right-handed beta-helix, Pectin lyase-like"/>
    <property type="match status" value="1"/>
</dbReference>
<feature type="chain" id="PRO_5031289225" evidence="4">
    <location>
        <begin position="17"/>
        <end position="520"/>
    </location>
</feature>
<name>A0A7W6A1X4_9SPHN</name>
<feature type="region of interest" description="Disordered" evidence="3">
    <location>
        <begin position="455"/>
        <end position="477"/>
    </location>
</feature>
<feature type="compositionally biased region" description="Pro residues" evidence="3">
    <location>
        <begin position="34"/>
        <end position="46"/>
    </location>
</feature>
<keyword evidence="1" id="KW-0479">Metal-binding</keyword>
<keyword evidence="6" id="KW-1185">Reference proteome</keyword>
<dbReference type="EMBL" id="JACICY010000016">
    <property type="protein sequence ID" value="MBB3862552.1"/>
    <property type="molecule type" value="Genomic_DNA"/>
</dbReference>
<dbReference type="PANTHER" id="PTHR42970:SF1">
    <property type="entry name" value="PECTATE LYASE C-RELATED"/>
    <property type="match status" value="1"/>
</dbReference>
<evidence type="ECO:0000256" key="4">
    <source>
        <dbReference type="SAM" id="SignalP"/>
    </source>
</evidence>
<dbReference type="RefSeq" id="WP_183615030.1">
    <property type="nucleotide sequence ID" value="NZ_JACICY010000016.1"/>
</dbReference>
<evidence type="ECO:0000256" key="3">
    <source>
        <dbReference type="SAM" id="MobiDB-lite"/>
    </source>
</evidence>
<keyword evidence="2" id="KW-0325">Glycoprotein</keyword>
<comment type="caution">
    <text evidence="5">The sequence shown here is derived from an EMBL/GenBank/DDBJ whole genome shotgun (WGS) entry which is preliminary data.</text>
</comment>
<dbReference type="SUPFAM" id="SSF51126">
    <property type="entry name" value="Pectin lyase-like"/>
    <property type="match status" value="1"/>
</dbReference>
<sequence>MRFPFPALLVSAVLLASCGGGESEASSTTLPASTPSPTPTPTPTPTASPTSPVPANYNPARLPDGRQRAFPTAEGFGAAATGGRGGRAIAVTTLADSGTGSLRACMMATGARTCVFRVAGTIELLSQIKPTAGNLTVAGQTAPGGGIAIRNAPSNLTGSPLFLKVPDVIIRHVRIRPGPTSGTKQDTTDAITIDSGAQNTILDHVSLSWATDEPFNSTKASSKITVQWSMVYEGLSKSTHPSGEHSKGMFVEGSDITVHHTLIAHGTDRMPNLGVGARADLVNVVTYNMGQKAHQYFSMLQKQGATTSGLTREVNAVGNWVSMGPSSARGTPIYGADYDETNSTYPGHAALYLSGNIDGRRRTLLVDERLFLEPQDWKYVTAGPIQTLSVELFSSAQQAVRDVLSFAGAFPRDSSDQRVVTDFGACRGAIIDDPSQIGGWPSLAFGTPYTDADSDGMEDAWESTNQANDPNADRDGDGFTNLEEFLNELAGDQDAAGNLIERVGAGAVSAPPVNCGFVVA</sequence>
<reference evidence="5 6" key="1">
    <citation type="submission" date="2020-08" db="EMBL/GenBank/DDBJ databases">
        <title>Genomic Encyclopedia of Type Strains, Phase IV (KMG-IV): sequencing the most valuable type-strain genomes for metagenomic binning, comparative biology and taxonomic classification.</title>
        <authorList>
            <person name="Goeker M."/>
        </authorList>
    </citation>
    <scope>NUCLEOTIDE SEQUENCE [LARGE SCALE GENOMIC DNA]</scope>
    <source>
        <strain evidence="5 6">DSM 14552</strain>
    </source>
</reference>
<dbReference type="InterPro" id="IPR052063">
    <property type="entry name" value="Polysaccharide_Lyase_1"/>
</dbReference>
<dbReference type="AlphaFoldDB" id="A0A7W6A1X4"/>
<dbReference type="PROSITE" id="PS51257">
    <property type="entry name" value="PROKAR_LIPOPROTEIN"/>
    <property type="match status" value="1"/>
</dbReference>
<feature type="region of interest" description="Disordered" evidence="3">
    <location>
        <begin position="23"/>
        <end position="65"/>
    </location>
</feature>
<evidence type="ECO:0000313" key="5">
    <source>
        <dbReference type="EMBL" id="MBB3862552.1"/>
    </source>
</evidence>
<keyword evidence="4" id="KW-0732">Signal</keyword>